<organism evidence="13 14">
    <name type="scientific">Cupriavidus metallidurans</name>
    <dbReference type="NCBI Taxonomy" id="119219"/>
    <lineage>
        <taxon>Bacteria</taxon>
        <taxon>Pseudomonadati</taxon>
        <taxon>Pseudomonadota</taxon>
        <taxon>Betaproteobacteria</taxon>
        <taxon>Burkholderiales</taxon>
        <taxon>Burkholderiaceae</taxon>
        <taxon>Cupriavidus</taxon>
    </lineage>
</organism>
<dbReference type="InterPro" id="IPR051263">
    <property type="entry name" value="C-type_cytochrome_biogenesis"/>
</dbReference>
<dbReference type="PANTHER" id="PTHR47870:SF1">
    <property type="entry name" value="CYTOCHROME C-TYPE BIOGENESIS PROTEIN CCMH"/>
    <property type="match status" value="1"/>
</dbReference>
<feature type="transmembrane region" description="Helical" evidence="10">
    <location>
        <begin position="100"/>
        <end position="118"/>
    </location>
</feature>
<dbReference type="AlphaFoldDB" id="A0A482ISG8"/>
<comment type="similarity">
    <text evidence="1 10">Belongs to the CcmH/CycL/Ccl2/NrfF family.</text>
</comment>
<dbReference type="GO" id="GO:0046872">
    <property type="term" value="F:metal ion binding"/>
    <property type="evidence" value="ECO:0007669"/>
    <property type="project" value="UniProtKB-KW"/>
</dbReference>
<keyword evidence="10" id="KW-1133">Transmembrane helix</keyword>
<feature type="repeat" description="TPR" evidence="9">
    <location>
        <begin position="216"/>
        <end position="249"/>
    </location>
</feature>
<keyword evidence="7 9" id="KW-0802">TPR repeat</keyword>
<evidence type="ECO:0000313" key="14">
    <source>
        <dbReference type="Proteomes" id="UP000253772"/>
    </source>
</evidence>
<dbReference type="InterPro" id="IPR056413">
    <property type="entry name" value="TPR_CcmH_CycH"/>
</dbReference>
<feature type="chain" id="PRO_5019616995" description="Cytochrome c-type biogenesis protein" evidence="10">
    <location>
        <begin position="23"/>
        <end position="344"/>
    </location>
</feature>
<evidence type="ECO:0000256" key="5">
    <source>
        <dbReference type="ARBA" id="ARBA00022737"/>
    </source>
</evidence>
<dbReference type="GO" id="GO:0005886">
    <property type="term" value="C:plasma membrane"/>
    <property type="evidence" value="ECO:0007669"/>
    <property type="project" value="TreeGrafter"/>
</dbReference>
<dbReference type="Gene3D" id="1.25.40.10">
    <property type="entry name" value="Tetratricopeptide repeat domain"/>
    <property type="match status" value="1"/>
</dbReference>
<proteinExistence type="inferred from homology"/>
<evidence type="ECO:0000313" key="13">
    <source>
        <dbReference type="EMBL" id="QBP12035.1"/>
    </source>
</evidence>
<evidence type="ECO:0000256" key="8">
    <source>
        <dbReference type="ARBA" id="ARBA00023004"/>
    </source>
</evidence>
<protein>
    <recommendedName>
        <fullName evidence="10">Cytochrome c-type biogenesis protein</fullName>
    </recommendedName>
</protein>
<evidence type="ECO:0000256" key="1">
    <source>
        <dbReference type="ARBA" id="ARBA00010342"/>
    </source>
</evidence>
<keyword evidence="10" id="KW-0472">Membrane</keyword>
<evidence type="ECO:0000256" key="3">
    <source>
        <dbReference type="ARBA" id="ARBA00022723"/>
    </source>
</evidence>
<feature type="domain" description="CcmH/CycL/Ccl2/NrfF N-terminal" evidence="11">
    <location>
        <begin position="10"/>
        <end position="132"/>
    </location>
</feature>
<comment type="function">
    <text evidence="10">Possible subunit of a heme lyase.</text>
</comment>
<dbReference type="OrthoDB" id="9776053at2"/>
<evidence type="ECO:0000256" key="6">
    <source>
        <dbReference type="ARBA" id="ARBA00022748"/>
    </source>
</evidence>
<evidence type="ECO:0000256" key="2">
    <source>
        <dbReference type="ARBA" id="ARBA00022617"/>
    </source>
</evidence>
<gene>
    <name evidence="13" type="ORF">DDF84_019855</name>
</gene>
<evidence type="ECO:0000259" key="11">
    <source>
        <dbReference type="Pfam" id="PF03918"/>
    </source>
</evidence>
<dbReference type="Pfam" id="PF03918">
    <property type="entry name" value="CcmH"/>
    <property type="match status" value="1"/>
</dbReference>
<evidence type="ECO:0000256" key="7">
    <source>
        <dbReference type="ARBA" id="ARBA00022803"/>
    </source>
</evidence>
<keyword evidence="4 10" id="KW-0732">Signal</keyword>
<name>A0A482ISG8_9BURK</name>
<dbReference type="InterPro" id="IPR005616">
    <property type="entry name" value="CcmH/CycL/Ccl2/NrfF_N"/>
</dbReference>
<keyword evidence="8 10" id="KW-0408">Iron</keyword>
<keyword evidence="3 10" id="KW-0479">Metal-binding</keyword>
<sequence>MPRTWLSTLTLLIALHAGAAFALTDAELDARVLALSSQLRCLVCQNQTLADSNADLAVDLRRQIRAQMVQGASDDAIKTYLVQRYGDFVLYKPPFKPQTWLLWLGPFLLLVAVLAWLWRGRRRQMAAGDAVAETERDMQSPARRQSLLTNAMLFTVLPPVAVALYLHLGSPVSLLGSAVAHDGPHGPDGEVTLTAARVEDMVDQLAARLRRNPNDAEGWVMLGRSYTVLERNDDAAEAFARAVALEPKVASLRSDYADVLASVNGGSLEGPAMAQIDAALRLDPDDPKGLALAASAAAERGDKAGAIAYWEHLYRLLPPDSQTAGRIAANLAAARSVAEPGQRK</sequence>
<evidence type="ECO:0000259" key="12">
    <source>
        <dbReference type="Pfam" id="PF23914"/>
    </source>
</evidence>
<dbReference type="InterPro" id="IPR038297">
    <property type="entry name" value="CcmH/CycL/NrfF/Ccl2_sf"/>
</dbReference>
<dbReference type="Proteomes" id="UP000253772">
    <property type="component" value="Chromosome c2"/>
</dbReference>
<keyword evidence="2 10" id="KW-0349">Heme</keyword>
<keyword evidence="10" id="KW-0812">Transmembrane</keyword>
<accession>A0A482ISG8</accession>
<dbReference type="CDD" id="cd16378">
    <property type="entry name" value="CcmH_N"/>
    <property type="match status" value="1"/>
</dbReference>
<feature type="transmembrane region" description="Helical" evidence="10">
    <location>
        <begin position="147"/>
        <end position="168"/>
    </location>
</feature>
<dbReference type="InterPro" id="IPR011990">
    <property type="entry name" value="TPR-like_helical_dom_sf"/>
</dbReference>
<dbReference type="SMART" id="SM00028">
    <property type="entry name" value="TPR"/>
    <property type="match status" value="2"/>
</dbReference>
<dbReference type="Gene3D" id="1.10.8.640">
    <property type="entry name" value="Cytochrome C biogenesis protein"/>
    <property type="match status" value="1"/>
</dbReference>
<dbReference type="InterPro" id="IPR019734">
    <property type="entry name" value="TPR_rpt"/>
</dbReference>
<keyword evidence="6" id="KW-0201">Cytochrome c-type biogenesis</keyword>
<dbReference type="PANTHER" id="PTHR47870">
    <property type="entry name" value="CYTOCHROME C-TYPE BIOGENESIS PROTEIN CCMH"/>
    <property type="match status" value="1"/>
</dbReference>
<evidence type="ECO:0000256" key="4">
    <source>
        <dbReference type="ARBA" id="ARBA00022729"/>
    </source>
</evidence>
<keyword evidence="5" id="KW-0677">Repeat</keyword>
<feature type="signal peptide" evidence="10">
    <location>
        <begin position="1"/>
        <end position="22"/>
    </location>
</feature>
<feature type="domain" description="Cytochrome c-type biogenesis protein H TPR" evidence="12">
    <location>
        <begin position="192"/>
        <end position="322"/>
    </location>
</feature>
<evidence type="ECO:0000256" key="9">
    <source>
        <dbReference type="PROSITE-ProRule" id="PRU00339"/>
    </source>
</evidence>
<dbReference type="FunFam" id="1.10.8.640:FF:000001">
    <property type="entry name" value="Cytochrome c-type biogenesis protein"/>
    <property type="match status" value="1"/>
</dbReference>
<dbReference type="SUPFAM" id="SSF48452">
    <property type="entry name" value="TPR-like"/>
    <property type="match status" value="1"/>
</dbReference>
<dbReference type="GO" id="GO:0017004">
    <property type="term" value="P:cytochrome complex assembly"/>
    <property type="evidence" value="ECO:0007669"/>
    <property type="project" value="UniProtKB-KW"/>
</dbReference>
<dbReference type="EMBL" id="CP037901">
    <property type="protein sequence ID" value="QBP12035.1"/>
    <property type="molecule type" value="Genomic_DNA"/>
</dbReference>
<dbReference type="PROSITE" id="PS50005">
    <property type="entry name" value="TPR"/>
    <property type="match status" value="1"/>
</dbReference>
<reference evidence="13 14" key="1">
    <citation type="submission" date="2019-03" db="EMBL/GenBank/DDBJ databases">
        <title>Comparative insights into the high quality Complete genome sequence of highly metal resistant Cupriavidus metallidurans strain BS1 isolated from a gold-copper mine.</title>
        <authorList>
            <person name="Mazhar H.S."/>
            <person name="Rensing C."/>
        </authorList>
    </citation>
    <scope>NUCLEOTIDE SEQUENCE [LARGE SCALE GENOMIC DNA]</scope>
    <source>
        <strain evidence="13 14">BS1</strain>
    </source>
</reference>
<dbReference type="Pfam" id="PF23914">
    <property type="entry name" value="TPR_CcmH_CycH"/>
    <property type="match status" value="1"/>
</dbReference>
<dbReference type="RefSeq" id="WP_024570659.1">
    <property type="nucleotide sequence ID" value="NZ_CP037901.1"/>
</dbReference>
<evidence type="ECO:0000256" key="10">
    <source>
        <dbReference type="RuleBase" id="RU364112"/>
    </source>
</evidence>